<evidence type="ECO:0000313" key="11">
    <source>
        <dbReference type="Proteomes" id="UP000198280"/>
    </source>
</evidence>
<feature type="signal peptide" evidence="8">
    <location>
        <begin position="1"/>
        <end position="34"/>
    </location>
</feature>
<evidence type="ECO:0000256" key="5">
    <source>
        <dbReference type="PIRSR" id="PIRSR615500-1"/>
    </source>
</evidence>
<dbReference type="PRINTS" id="PR00723">
    <property type="entry name" value="SUBTILISIN"/>
</dbReference>
<dbReference type="PROSITE" id="PS00136">
    <property type="entry name" value="SUBTILASE_ASP"/>
    <property type="match status" value="1"/>
</dbReference>
<dbReference type="InterPro" id="IPR036852">
    <property type="entry name" value="Peptidase_S8/S53_dom_sf"/>
</dbReference>
<dbReference type="GO" id="GO:0004252">
    <property type="term" value="F:serine-type endopeptidase activity"/>
    <property type="evidence" value="ECO:0007669"/>
    <property type="project" value="UniProtKB-UniRule"/>
</dbReference>
<keyword evidence="2 6" id="KW-0645">Protease</keyword>
<dbReference type="InterPro" id="IPR015500">
    <property type="entry name" value="Peptidase_S8_subtilisin-rel"/>
</dbReference>
<accession>A0A239JFT2</accession>
<evidence type="ECO:0000256" key="3">
    <source>
        <dbReference type="ARBA" id="ARBA00022801"/>
    </source>
</evidence>
<keyword evidence="11" id="KW-1185">Reference proteome</keyword>
<evidence type="ECO:0000256" key="1">
    <source>
        <dbReference type="ARBA" id="ARBA00011073"/>
    </source>
</evidence>
<dbReference type="InterPro" id="IPR022398">
    <property type="entry name" value="Peptidase_S8_His-AS"/>
</dbReference>
<keyword evidence="3 6" id="KW-0378">Hydrolase</keyword>
<dbReference type="Pfam" id="PF00082">
    <property type="entry name" value="Peptidase_S8"/>
    <property type="match status" value="1"/>
</dbReference>
<dbReference type="AlphaFoldDB" id="A0A239JFT2"/>
<dbReference type="InterPro" id="IPR023828">
    <property type="entry name" value="Peptidase_S8_Ser-AS"/>
</dbReference>
<dbReference type="Gene3D" id="3.50.30.30">
    <property type="match status" value="1"/>
</dbReference>
<dbReference type="SUPFAM" id="SSF52025">
    <property type="entry name" value="PA domain"/>
    <property type="match status" value="1"/>
</dbReference>
<dbReference type="Proteomes" id="UP000198280">
    <property type="component" value="Unassembled WGS sequence"/>
</dbReference>
<dbReference type="PROSITE" id="PS00137">
    <property type="entry name" value="SUBTILASE_HIS"/>
    <property type="match status" value="1"/>
</dbReference>
<dbReference type="EMBL" id="FZOF01000013">
    <property type="protein sequence ID" value="SNT04677.1"/>
    <property type="molecule type" value="Genomic_DNA"/>
</dbReference>
<evidence type="ECO:0000256" key="2">
    <source>
        <dbReference type="ARBA" id="ARBA00022670"/>
    </source>
</evidence>
<dbReference type="OrthoDB" id="614750at2"/>
<evidence type="ECO:0000256" key="4">
    <source>
        <dbReference type="ARBA" id="ARBA00022825"/>
    </source>
</evidence>
<organism evidence="10 11">
    <name type="scientific">Actinacidiphila glaucinigra</name>
    <dbReference type="NCBI Taxonomy" id="235986"/>
    <lineage>
        <taxon>Bacteria</taxon>
        <taxon>Bacillati</taxon>
        <taxon>Actinomycetota</taxon>
        <taxon>Actinomycetes</taxon>
        <taxon>Kitasatosporales</taxon>
        <taxon>Streptomycetaceae</taxon>
        <taxon>Actinacidiphila</taxon>
    </lineage>
</organism>
<reference evidence="10 11" key="1">
    <citation type="submission" date="2017-06" db="EMBL/GenBank/DDBJ databases">
        <authorList>
            <person name="Kim H.J."/>
            <person name="Triplett B.A."/>
        </authorList>
    </citation>
    <scope>NUCLEOTIDE SEQUENCE [LARGE SCALE GENOMIC DNA]</scope>
    <source>
        <strain evidence="10 11">CGMCC 4.1858</strain>
    </source>
</reference>
<keyword evidence="4 6" id="KW-0720">Serine protease</keyword>
<feature type="active site" description="Charge relay system" evidence="5 6">
    <location>
        <position position="473"/>
    </location>
</feature>
<feature type="chain" id="PRO_5012376267" evidence="8">
    <location>
        <begin position="35"/>
        <end position="1220"/>
    </location>
</feature>
<dbReference type="PANTHER" id="PTHR43399:SF4">
    <property type="entry name" value="CELL WALL-ASSOCIATED PROTEASE"/>
    <property type="match status" value="1"/>
</dbReference>
<evidence type="ECO:0000313" key="10">
    <source>
        <dbReference type="EMBL" id="SNT04677.1"/>
    </source>
</evidence>
<protein>
    <submittedName>
        <fullName evidence="10">Serine protease, subtilisin family</fullName>
    </submittedName>
</protein>
<dbReference type="CDD" id="cd07487">
    <property type="entry name" value="Peptidases_S8_1"/>
    <property type="match status" value="1"/>
</dbReference>
<dbReference type="PROSITE" id="PS00138">
    <property type="entry name" value="SUBTILASE_SER"/>
    <property type="match status" value="1"/>
</dbReference>
<feature type="active site" description="Charge relay system" evidence="5 6">
    <location>
        <position position="264"/>
    </location>
</feature>
<dbReference type="PROSITE" id="PS51892">
    <property type="entry name" value="SUBTILASE"/>
    <property type="match status" value="1"/>
</dbReference>
<evidence type="ECO:0000256" key="7">
    <source>
        <dbReference type="RuleBase" id="RU003355"/>
    </source>
</evidence>
<dbReference type="InterPro" id="IPR046450">
    <property type="entry name" value="PA_dom_sf"/>
</dbReference>
<dbReference type="InterPro" id="IPR023827">
    <property type="entry name" value="Peptidase_S8_Asp-AS"/>
</dbReference>
<keyword evidence="8" id="KW-0732">Signal</keyword>
<proteinExistence type="inferred from homology"/>
<feature type="active site" description="Charge relay system" evidence="5 6">
    <location>
        <position position="297"/>
    </location>
</feature>
<dbReference type="GO" id="GO:0006508">
    <property type="term" value="P:proteolysis"/>
    <property type="evidence" value="ECO:0007669"/>
    <property type="project" value="UniProtKB-KW"/>
</dbReference>
<dbReference type="Gene3D" id="3.40.50.200">
    <property type="entry name" value="Peptidase S8/S53 domain"/>
    <property type="match status" value="1"/>
</dbReference>
<evidence type="ECO:0000259" key="9">
    <source>
        <dbReference type="Pfam" id="PF00082"/>
    </source>
</evidence>
<gene>
    <name evidence="10" type="ORF">SAMN05216252_11311</name>
</gene>
<sequence>MRPSARKRLNRRLGAVTVGLTVFGMVVSTTATQAAEPERQTPRPGVVRTGSPTVIADTDLARIVAASGGSVPVTLITGDKVHVGVDDKGRPVVRDTESAARPDGTPVVFHTITRQGKVYVVPDDALALVGKGLLDWGLFDLTQLATLPAAGKGDTVPVLVTYTGTAGAEKTRKVPGASGGRSLPSINGRSMNVADGGRWWQEVRGKTAATSAAARSAGSLAGVEKVWLNGVSHVDLEQSVPQIGAPVAWERGYDGTGVTVAVLDTGVDATHPDVAGSIAGQVDFTGSPSGTKDGHGHGTHVASTVLGSGAASKGLRKGVAPGAKLLVGKVCDDNGQCPDDGIIAAMDWAAHSGAKVVNMSLGGEPTDGTDPMSQALNELSRSTGTLFVVAAGNSGWFPQKVVSPGSADDALTVAAVDKNGEMATFSNRGPRIGDGAAKPDIAAPGVGIVAARAAGTAMGTPVDQYYTAADGTSMATPHVAGAAAIVAQQHPELSGQQIKALLMDTATDLGHDMYAQGRGLVDLATATNPRIVPKGSLNFGRLAYPHSRVTKKITYTNRGDEATTLHLTMPVSFADGKPAAAGLFTLSTDTVVVPAGGSADVSVTLDGSVLGPDAAFGGYNGLLSARDDSGDIRLASGVHTFLEAQKFPLTLNVVAPAGATDVRYGTATFMPVDDKIHLHAGLVSEVGADSVTEQLFRGSYAVQLPVTWRDAAGELQQAAPIAPEVSLTKATTVTLDLRKAKPLRVRYPEATETYSATDVVNRVSATGAWTMGTVLSYDYKGVEPNWWVLPTGKVSEGTFTHDFYSSRTTPVVTMRTTGGGAPADLSARYVTPNATLGETQAWLRDNGDPSTREAAIEVPRLPVEGRLPVVHAGTGSAAELADVDARGKLVLLTPTDICQGTCDYPKLRDERVAAAAAAGAVGVLVTAPGLTSLGSPSTFDQCLDGPQSCPAIQAYAALPIATVPYGEAEDLIKRIKADRSHVRISLGGSAVPRAYAARYHEDGQIRANDYRVEKGDLDRVDLHFHAARPGTVHQLSWRQFLQAAPITSYVSLPQPSTRRTMTTFVKRQDDAISGFTASWADQGADSFLEHNRSEMNELVLTGKNEIHWNAGPAVPGAVPQVRTESGFSVPAGPCAGCRQGDTFYPTVYLTGSGGGRQALIGIVDDELLQHEFLEIPSCGRVPLPTVPNLDSTCDFKLLDASGDEIEGRKQHLADQDWTTL</sequence>
<evidence type="ECO:0000256" key="8">
    <source>
        <dbReference type="SAM" id="SignalP"/>
    </source>
</evidence>
<dbReference type="PANTHER" id="PTHR43399">
    <property type="entry name" value="SUBTILISIN-RELATED"/>
    <property type="match status" value="1"/>
</dbReference>
<dbReference type="SUPFAM" id="SSF52743">
    <property type="entry name" value="Subtilisin-like"/>
    <property type="match status" value="1"/>
</dbReference>
<dbReference type="InterPro" id="IPR000209">
    <property type="entry name" value="Peptidase_S8/S53_dom"/>
</dbReference>
<comment type="similarity">
    <text evidence="1 6 7">Belongs to the peptidase S8 family.</text>
</comment>
<evidence type="ECO:0000256" key="6">
    <source>
        <dbReference type="PROSITE-ProRule" id="PRU01240"/>
    </source>
</evidence>
<name>A0A239JFT2_9ACTN</name>
<feature type="domain" description="Peptidase S8/S53" evidence="9">
    <location>
        <begin position="255"/>
        <end position="513"/>
    </location>
</feature>
<dbReference type="InterPro" id="IPR051048">
    <property type="entry name" value="Peptidase_S8/S53_subtilisin"/>
</dbReference>